<keyword evidence="3" id="KW-1185">Reference proteome</keyword>
<evidence type="ECO:0000256" key="1">
    <source>
        <dbReference type="SAM" id="Phobius"/>
    </source>
</evidence>
<dbReference type="RefSeq" id="WP_343916620.1">
    <property type="nucleotide sequence ID" value="NZ_BAAAJT010000002.1"/>
</dbReference>
<accession>A0ABW4TL46</accession>
<reference evidence="3" key="1">
    <citation type="journal article" date="2019" name="Int. J. Syst. Evol. Microbiol.">
        <title>The Global Catalogue of Microorganisms (GCM) 10K type strain sequencing project: providing services to taxonomists for standard genome sequencing and annotation.</title>
        <authorList>
            <consortium name="The Broad Institute Genomics Platform"/>
            <consortium name="The Broad Institute Genome Sequencing Center for Infectious Disease"/>
            <person name="Wu L."/>
            <person name="Ma J."/>
        </authorList>
    </citation>
    <scope>NUCLEOTIDE SEQUENCE [LARGE SCALE GENOMIC DNA]</scope>
    <source>
        <strain evidence="3">CGMCC 1.12477</strain>
    </source>
</reference>
<comment type="caution">
    <text evidence="2">The sequence shown here is derived from an EMBL/GenBank/DDBJ whole genome shotgun (WGS) entry which is preliminary data.</text>
</comment>
<feature type="transmembrane region" description="Helical" evidence="1">
    <location>
        <begin position="38"/>
        <end position="60"/>
    </location>
</feature>
<evidence type="ECO:0000313" key="2">
    <source>
        <dbReference type="EMBL" id="MFD1946452.1"/>
    </source>
</evidence>
<feature type="transmembrane region" description="Helical" evidence="1">
    <location>
        <begin position="135"/>
        <end position="152"/>
    </location>
</feature>
<keyword evidence="1" id="KW-0472">Membrane</keyword>
<proteinExistence type="predicted"/>
<dbReference type="EMBL" id="JBHUGD010000003">
    <property type="protein sequence ID" value="MFD1946452.1"/>
    <property type="molecule type" value="Genomic_DNA"/>
</dbReference>
<feature type="transmembrane region" description="Helical" evidence="1">
    <location>
        <begin position="6"/>
        <end position="26"/>
    </location>
</feature>
<feature type="transmembrane region" description="Helical" evidence="1">
    <location>
        <begin position="159"/>
        <end position="187"/>
    </location>
</feature>
<gene>
    <name evidence="2" type="ORF">ACFSDE_06580</name>
</gene>
<dbReference type="Proteomes" id="UP001597351">
    <property type="component" value="Unassembled WGS sequence"/>
</dbReference>
<feature type="transmembrane region" description="Helical" evidence="1">
    <location>
        <begin position="199"/>
        <end position="224"/>
    </location>
</feature>
<organism evidence="2 3">
    <name type="scientific">Nocardioides aestuarii</name>
    <dbReference type="NCBI Taxonomy" id="252231"/>
    <lineage>
        <taxon>Bacteria</taxon>
        <taxon>Bacillati</taxon>
        <taxon>Actinomycetota</taxon>
        <taxon>Actinomycetes</taxon>
        <taxon>Propionibacteriales</taxon>
        <taxon>Nocardioidaceae</taxon>
        <taxon>Nocardioides</taxon>
    </lineage>
</organism>
<keyword evidence="1" id="KW-0812">Transmembrane</keyword>
<feature type="transmembrane region" description="Helical" evidence="1">
    <location>
        <begin position="285"/>
        <end position="310"/>
    </location>
</feature>
<evidence type="ECO:0008006" key="4">
    <source>
        <dbReference type="Google" id="ProtNLM"/>
    </source>
</evidence>
<protein>
    <recommendedName>
        <fullName evidence="4">O-antigen ligase domain-containing protein</fullName>
    </recommendedName>
</protein>
<name>A0ABW4TL46_9ACTN</name>
<feature type="transmembrane region" description="Helical" evidence="1">
    <location>
        <begin position="66"/>
        <end position="83"/>
    </location>
</feature>
<feature type="transmembrane region" description="Helical" evidence="1">
    <location>
        <begin position="322"/>
        <end position="350"/>
    </location>
</feature>
<sequence length="368" mass="39473">MSVAGLQVGVNDLALVLYSFGAINHLRQVAEARAGHTLALALVLALYGVSLIRGLPIFGASAVSEARSTLLFLAVIVWVLAQSRREDFRTVVDEFITWTGIGLVGLAILNVALHGVGAADEFVLRGGELVSNRPLIATQAAFLGLAAIYLAVRRKRLPLAALFLIVVLVAQHRSVWAATVAGLLVAVLVSTNPVTRARIIVSGVYGSALFVLAALAGLLGDVLTDLAHSFQSRGTLEDRQGGWDALLIDFHAAPLFERLIGLPFGSGYERYNESGELVTYSPHSLYVTAYLRIGMVGACAGTALLLGSLLRHLHTRHAERAALLVMLLTYGYAYYPTWPLAVLMAVALMFDPVPDPVTRLNERASTRQ</sequence>
<keyword evidence="1" id="KW-1133">Transmembrane helix</keyword>
<feature type="transmembrane region" description="Helical" evidence="1">
    <location>
        <begin position="95"/>
        <end position="115"/>
    </location>
</feature>
<evidence type="ECO:0000313" key="3">
    <source>
        <dbReference type="Proteomes" id="UP001597351"/>
    </source>
</evidence>